<dbReference type="SUPFAM" id="SSF100879">
    <property type="entry name" value="Lesion bypass DNA polymerase (Y-family), little finger domain"/>
    <property type="match status" value="1"/>
</dbReference>
<evidence type="ECO:0000256" key="6">
    <source>
        <dbReference type="ARBA" id="ARBA00022705"/>
    </source>
</evidence>
<feature type="domain" description="UmuC" evidence="20">
    <location>
        <begin position="9"/>
        <end position="246"/>
    </location>
</feature>
<keyword evidence="13" id="KW-0234">DNA repair</keyword>
<evidence type="ECO:0000256" key="10">
    <source>
        <dbReference type="ARBA" id="ARBA00022833"/>
    </source>
</evidence>
<dbReference type="Gene3D" id="1.10.150.20">
    <property type="entry name" value="5' to 3' exonuclease, C-terminal subdomain"/>
    <property type="match status" value="1"/>
</dbReference>
<reference evidence="22" key="1">
    <citation type="submission" date="2025-08" db="UniProtKB">
        <authorList>
            <consortium name="Ensembl"/>
        </authorList>
    </citation>
    <scope>IDENTIFICATION</scope>
</reference>
<dbReference type="GO" id="GO:0010225">
    <property type="term" value="P:response to UV-C"/>
    <property type="evidence" value="ECO:0007669"/>
    <property type="project" value="UniProtKB-ARBA"/>
</dbReference>
<evidence type="ECO:0000256" key="13">
    <source>
        <dbReference type="ARBA" id="ARBA00023204"/>
    </source>
</evidence>
<protein>
    <recommendedName>
        <fullName evidence="16">DNA polymerase eta</fullName>
    </recommendedName>
    <alternativeName>
        <fullName evidence="18">RAD30 homolog A</fullName>
    </alternativeName>
</protein>
<dbReference type="InterPro" id="IPR001126">
    <property type="entry name" value="UmuC"/>
</dbReference>
<dbReference type="GO" id="GO:0008270">
    <property type="term" value="F:zinc ion binding"/>
    <property type="evidence" value="ECO:0007669"/>
    <property type="project" value="UniProtKB-KW"/>
</dbReference>
<dbReference type="GO" id="GO:0005657">
    <property type="term" value="C:replication fork"/>
    <property type="evidence" value="ECO:0007669"/>
    <property type="project" value="TreeGrafter"/>
</dbReference>
<dbReference type="FunFam" id="3.30.70.270:FF:000022">
    <property type="entry name" value="DNA polymerase eta"/>
    <property type="match status" value="1"/>
</dbReference>
<dbReference type="GO" id="GO:0035861">
    <property type="term" value="C:site of double-strand break"/>
    <property type="evidence" value="ECO:0007669"/>
    <property type="project" value="TreeGrafter"/>
</dbReference>
<evidence type="ECO:0000256" key="1">
    <source>
        <dbReference type="ARBA" id="ARBA00004123"/>
    </source>
</evidence>
<evidence type="ECO:0000256" key="4">
    <source>
        <dbReference type="ARBA" id="ARBA00022634"/>
    </source>
</evidence>
<sequence>MDLGKERVVALVDMDCFYVQVEQRINPKLKNKPCVVAQYKTWRGGGGSRFSADVHFWATALFVNCVCFWLSMFPLCISYREASVEVIEVMSRFAVIERASIDEAYMDLTASVQDRLKHMSVQDITPQQLRSTYVQGFPQTSSSRPSEDKEEQRLRGLQQWLEHLSSSDLPSSAELHLTVGALIVEEMRAAVEEHTGFRCSAGISHNKVLAKLACGLNKPNRQTVLPLGSVPELFSTLPISKIRNLGGKLGTSIMETLRVENIGDLTQFSKIQLEQHFGEKTGSWLYDLCRGIEFEPVKPRQLPKSIGCSKNFQGKTCLATQQQVQHWLHQLALELQERLNKDRDMNGRVAKQLTVGVRQAGDQSFSRCCALVRYDAVKMTSDSLAIIKSLNTAGSHQQAWSPALTCLHLSASKFSDVPSSSSGGIASFLSSDAPSTQSRLASTQSAKAEPSPKRSGAIQSLFEKAAEKKKQQGEEAHKDEHGSPSLPQKAPGISSFFHRKGLEKTLQLSAVPEDRSAAAGSESLGEDLHACERCGLKVLVWEMPEHMDYHVALDLQRSFSSASSDGPVQSSRGKSQAKTRSGPQAKRARVQGNLGTLDSFFRKT</sequence>
<dbReference type="GO" id="GO:0003684">
    <property type="term" value="F:damaged DNA binding"/>
    <property type="evidence" value="ECO:0007669"/>
    <property type="project" value="InterPro"/>
</dbReference>
<dbReference type="GO" id="GO:0006281">
    <property type="term" value="P:DNA repair"/>
    <property type="evidence" value="ECO:0007669"/>
    <property type="project" value="UniProtKB-KW"/>
</dbReference>
<evidence type="ECO:0000256" key="5">
    <source>
        <dbReference type="ARBA" id="ARBA00022679"/>
    </source>
</evidence>
<dbReference type="InterPro" id="IPR041298">
    <property type="entry name" value="UBZ3"/>
</dbReference>
<dbReference type="Pfam" id="PF11799">
    <property type="entry name" value="IMS_C"/>
    <property type="match status" value="1"/>
</dbReference>
<evidence type="ECO:0000256" key="19">
    <source>
        <dbReference type="SAM" id="MobiDB-lite"/>
    </source>
</evidence>
<evidence type="ECO:0000256" key="3">
    <source>
        <dbReference type="ARBA" id="ARBA00022499"/>
    </source>
</evidence>
<evidence type="ECO:0000256" key="17">
    <source>
        <dbReference type="ARBA" id="ARBA00064665"/>
    </source>
</evidence>
<keyword evidence="6" id="KW-0235">DNA replication</keyword>
<evidence type="ECO:0000256" key="18">
    <source>
        <dbReference type="ARBA" id="ARBA00080427"/>
    </source>
</evidence>
<dbReference type="PANTHER" id="PTHR45873">
    <property type="entry name" value="DNA POLYMERASE ETA"/>
    <property type="match status" value="1"/>
</dbReference>
<dbReference type="Gene3D" id="3.30.1490.100">
    <property type="entry name" value="DNA polymerase, Y-family, little finger domain"/>
    <property type="match status" value="1"/>
</dbReference>
<proteinExistence type="predicted"/>
<dbReference type="GO" id="GO:0006260">
    <property type="term" value="P:DNA replication"/>
    <property type="evidence" value="ECO:0007669"/>
    <property type="project" value="UniProtKB-KW"/>
</dbReference>
<feature type="compositionally biased region" description="Basic and acidic residues" evidence="19">
    <location>
        <begin position="464"/>
        <end position="482"/>
    </location>
</feature>
<dbReference type="InterPro" id="IPR052230">
    <property type="entry name" value="DNA_polymerase_eta"/>
</dbReference>
<keyword evidence="14" id="KW-0539">Nucleus</keyword>
<feature type="compositionally biased region" description="Polar residues" evidence="19">
    <location>
        <begin position="436"/>
        <end position="446"/>
    </location>
</feature>
<dbReference type="PIRSF" id="PIRSF036603">
    <property type="entry name" value="DPol_eta"/>
    <property type="match status" value="1"/>
</dbReference>
<feature type="domain" description="UBZ3-type" evidence="21">
    <location>
        <begin position="524"/>
        <end position="558"/>
    </location>
</feature>
<organism evidence="22 23">
    <name type="scientific">Cyprinus carpio</name>
    <name type="common">Common carp</name>
    <dbReference type="NCBI Taxonomy" id="7962"/>
    <lineage>
        <taxon>Eukaryota</taxon>
        <taxon>Metazoa</taxon>
        <taxon>Chordata</taxon>
        <taxon>Craniata</taxon>
        <taxon>Vertebrata</taxon>
        <taxon>Euteleostomi</taxon>
        <taxon>Actinopterygii</taxon>
        <taxon>Neopterygii</taxon>
        <taxon>Teleostei</taxon>
        <taxon>Ostariophysi</taxon>
        <taxon>Cypriniformes</taxon>
        <taxon>Cyprinidae</taxon>
        <taxon>Cyprininae</taxon>
        <taxon>Cyprinus</taxon>
    </lineage>
</organism>
<keyword evidence="4" id="KW-0237">DNA synthesis</keyword>
<keyword evidence="9" id="KW-0863">Zinc-finger</keyword>
<name>A0A8C1LWD5_CYPCA</name>
<keyword evidence="7" id="KW-0479">Metal-binding</keyword>
<feature type="region of interest" description="Disordered" evidence="19">
    <location>
        <begin position="560"/>
        <end position="604"/>
    </location>
</feature>
<dbReference type="InterPro" id="IPR017961">
    <property type="entry name" value="DNA_pol_Y-fam_little_finger"/>
</dbReference>
<keyword evidence="5" id="KW-0808">Transferase</keyword>
<dbReference type="PANTHER" id="PTHR45873:SF1">
    <property type="entry name" value="DNA POLYMERASE ETA"/>
    <property type="match status" value="1"/>
</dbReference>
<feature type="compositionally biased region" description="Polar residues" evidence="19">
    <location>
        <begin position="560"/>
        <end position="582"/>
    </location>
</feature>
<keyword evidence="15" id="KW-0704">Schiff base</keyword>
<comment type="subunit">
    <text evidence="17">Interacts with REV1. Interacts with monoubiquitinated PCNA, but not unmodified PCNA. Interacts with POLI; this interaction targets POLI to the replication machinery. Interacts with PALB2 and BRCA2; the interactions are direct and are required to sustain the recruitment of POLH at blocked replication forks and to stimulate POLH-dependent DNA synthesis on D loop substrates. Interacts (via C-terminus) with TRAIP. Interacts with ubiquitin. Interacts with POLDIP2.</text>
</comment>
<comment type="subcellular location">
    <subcellularLocation>
        <location evidence="1">Nucleus</location>
    </subcellularLocation>
</comment>
<keyword evidence="11" id="KW-0239">DNA-directed DNA polymerase</keyword>
<evidence type="ECO:0000256" key="15">
    <source>
        <dbReference type="ARBA" id="ARBA00023270"/>
    </source>
</evidence>
<dbReference type="Proteomes" id="UP000694427">
    <property type="component" value="Unplaced"/>
</dbReference>
<evidence type="ECO:0000256" key="9">
    <source>
        <dbReference type="ARBA" id="ARBA00022771"/>
    </source>
</evidence>
<evidence type="ECO:0000313" key="23">
    <source>
        <dbReference type="Proteomes" id="UP000694427"/>
    </source>
</evidence>
<dbReference type="SUPFAM" id="SSF56672">
    <property type="entry name" value="DNA/RNA polymerases"/>
    <property type="match status" value="1"/>
</dbReference>
<dbReference type="FunFam" id="3.30.1490.100:FF:000007">
    <property type="entry name" value="DNA polymerase eta"/>
    <property type="match status" value="1"/>
</dbReference>
<evidence type="ECO:0000256" key="2">
    <source>
        <dbReference type="ARBA" id="ARBA00022457"/>
    </source>
</evidence>
<dbReference type="GO" id="GO:0003887">
    <property type="term" value="F:DNA-directed DNA polymerase activity"/>
    <property type="evidence" value="ECO:0007669"/>
    <property type="project" value="UniProtKB-KW"/>
</dbReference>
<evidence type="ECO:0000256" key="7">
    <source>
        <dbReference type="ARBA" id="ARBA00022723"/>
    </source>
</evidence>
<accession>A0A8C1LWD5</accession>
<dbReference type="GO" id="GO:0005634">
    <property type="term" value="C:nucleus"/>
    <property type="evidence" value="ECO:0007669"/>
    <property type="project" value="UniProtKB-SubCell"/>
</dbReference>
<evidence type="ECO:0000259" key="20">
    <source>
        <dbReference type="PROSITE" id="PS50173"/>
    </source>
</evidence>
<dbReference type="Ensembl" id="ENSCCRT00010075313.1">
    <property type="protein sequence ID" value="ENSCCRP00010068164.1"/>
    <property type="gene ID" value="ENSCCRG00010029565.1"/>
</dbReference>
<keyword evidence="3" id="KW-1017">Isopeptide bond</keyword>
<reference evidence="22" key="2">
    <citation type="submission" date="2025-09" db="UniProtKB">
        <authorList>
            <consortium name="Ensembl"/>
        </authorList>
    </citation>
    <scope>IDENTIFICATION</scope>
</reference>
<dbReference type="InterPro" id="IPR036775">
    <property type="entry name" value="DNA_pol_Y-fam_lit_finger_sf"/>
</dbReference>
<keyword evidence="8" id="KW-0227">DNA damage</keyword>
<keyword evidence="12" id="KW-0238">DNA-binding</keyword>
<evidence type="ECO:0000259" key="21">
    <source>
        <dbReference type="PROSITE" id="PS51907"/>
    </source>
</evidence>
<dbReference type="PROSITE" id="PS50173">
    <property type="entry name" value="UMUC"/>
    <property type="match status" value="1"/>
</dbReference>
<dbReference type="FunFam" id="1.10.150.20:FF:000014">
    <property type="entry name" value="Polymerase (DNA directed), eta"/>
    <property type="match status" value="1"/>
</dbReference>
<keyword evidence="2" id="KW-0515">Mutator protein</keyword>
<dbReference type="InterPro" id="IPR043502">
    <property type="entry name" value="DNA/RNA_pol_sf"/>
</dbReference>
<keyword evidence="11" id="KW-0548">Nucleotidyltransferase</keyword>
<evidence type="ECO:0000313" key="22">
    <source>
        <dbReference type="Ensembl" id="ENSCCRP00010068164.1"/>
    </source>
</evidence>
<dbReference type="Pfam" id="PF00817">
    <property type="entry name" value="IMS"/>
    <property type="match status" value="2"/>
</dbReference>
<keyword evidence="10" id="KW-0862">Zinc</keyword>
<dbReference type="InterPro" id="IPR043128">
    <property type="entry name" value="Rev_trsase/Diguanyl_cyclase"/>
</dbReference>
<keyword evidence="23" id="KW-1185">Reference proteome</keyword>
<dbReference type="Gene3D" id="3.30.70.270">
    <property type="match status" value="1"/>
</dbReference>
<dbReference type="Gene3D" id="3.40.1170.60">
    <property type="match status" value="1"/>
</dbReference>
<dbReference type="Pfam" id="PF21704">
    <property type="entry name" value="POLH-Rev1_HhH"/>
    <property type="match status" value="1"/>
</dbReference>
<dbReference type="GO" id="GO:0042276">
    <property type="term" value="P:error-prone translesion synthesis"/>
    <property type="evidence" value="ECO:0007669"/>
    <property type="project" value="TreeGrafter"/>
</dbReference>
<evidence type="ECO:0000256" key="12">
    <source>
        <dbReference type="ARBA" id="ARBA00023125"/>
    </source>
</evidence>
<dbReference type="AlphaFoldDB" id="A0A8C1LWD5"/>
<dbReference type="Pfam" id="PF18439">
    <property type="entry name" value="zf_UBZ"/>
    <property type="match status" value="1"/>
</dbReference>
<evidence type="ECO:0000256" key="16">
    <source>
        <dbReference type="ARBA" id="ARBA00044975"/>
    </source>
</evidence>
<feature type="region of interest" description="Disordered" evidence="19">
    <location>
        <begin position="436"/>
        <end position="493"/>
    </location>
</feature>
<evidence type="ECO:0000256" key="14">
    <source>
        <dbReference type="ARBA" id="ARBA00023242"/>
    </source>
</evidence>
<evidence type="ECO:0000256" key="8">
    <source>
        <dbReference type="ARBA" id="ARBA00022763"/>
    </source>
</evidence>
<dbReference type="PROSITE" id="PS51907">
    <property type="entry name" value="ZF_UBZ3"/>
    <property type="match status" value="1"/>
</dbReference>
<evidence type="ECO:0000256" key="11">
    <source>
        <dbReference type="ARBA" id="ARBA00022932"/>
    </source>
</evidence>